<evidence type="ECO:0000256" key="2">
    <source>
        <dbReference type="ARBA" id="ARBA00007755"/>
    </source>
</evidence>
<feature type="transmembrane region" description="Helical" evidence="7">
    <location>
        <begin position="57"/>
        <end position="75"/>
    </location>
</feature>
<feature type="transmembrane region" description="Helical" evidence="7">
    <location>
        <begin position="124"/>
        <end position="142"/>
    </location>
</feature>
<feature type="transmembrane region" description="Helical" evidence="7">
    <location>
        <begin position="233"/>
        <end position="253"/>
    </location>
</feature>
<evidence type="ECO:0000256" key="7">
    <source>
        <dbReference type="SAM" id="Phobius"/>
    </source>
</evidence>
<feature type="transmembrane region" description="Helical" evidence="7">
    <location>
        <begin position="461"/>
        <end position="479"/>
    </location>
</feature>
<feature type="transmembrane region" description="Helical" evidence="7">
    <location>
        <begin position="360"/>
        <end position="382"/>
    </location>
</feature>
<keyword evidence="6 7" id="KW-0472">Membrane</keyword>
<evidence type="ECO:0000256" key="1">
    <source>
        <dbReference type="ARBA" id="ARBA00004651"/>
    </source>
</evidence>
<comment type="subcellular location">
    <subcellularLocation>
        <location evidence="1">Cell membrane</location>
        <topology evidence="1">Multi-pass membrane protein</topology>
    </subcellularLocation>
</comment>
<name>A0A9D1NNM7_9BACT</name>
<dbReference type="AlphaFoldDB" id="A0A9D1NNM7"/>
<evidence type="ECO:0000256" key="6">
    <source>
        <dbReference type="ARBA" id="ARBA00023136"/>
    </source>
</evidence>
<protein>
    <submittedName>
        <fullName evidence="9">Carbon starvation protein A</fullName>
    </submittedName>
</protein>
<feature type="transmembrane region" description="Helical" evidence="7">
    <location>
        <begin position="162"/>
        <end position="182"/>
    </location>
</feature>
<dbReference type="InterPro" id="IPR051605">
    <property type="entry name" value="CstA"/>
</dbReference>
<evidence type="ECO:0000313" key="9">
    <source>
        <dbReference type="EMBL" id="HIV09990.1"/>
    </source>
</evidence>
<dbReference type="Proteomes" id="UP000886845">
    <property type="component" value="Unassembled WGS sequence"/>
</dbReference>
<evidence type="ECO:0000259" key="8">
    <source>
        <dbReference type="Pfam" id="PF02554"/>
    </source>
</evidence>
<dbReference type="PANTHER" id="PTHR30252">
    <property type="entry name" value="INNER MEMBRANE PEPTIDE TRANSPORTER"/>
    <property type="match status" value="1"/>
</dbReference>
<keyword evidence="3" id="KW-1003">Cell membrane</keyword>
<feature type="domain" description="CstA N-terminal" evidence="8">
    <location>
        <begin position="6"/>
        <end position="152"/>
    </location>
</feature>
<comment type="similarity">
    <text evidence="2">Belongs to the peptide transporter carbon starvation (CstA) (TC 2.A.114) family.</text>
</comment>
<feature type="domain" description="CstA N-terminal" evidence="8">
    <location>
        <begin position="169"/>
        <end position="287"/>
    </location>
</feature>
<evidence type="ECO:0000256" key="3">
    <source>
        <dbReference type="ARBA" id="ARBA00022475"/>
    </source>
</evidence>
<keyword evidence="4 7" id="KW-0812">Transmembrane</keyword>
<feature type="transmembrane region" description="Helical" evidence="7">
    <location>
        <begin position="394"/>
        <end position="415"/>
    </location>
</feature>
<feature type="transmembrane region" description="Helical" evidence="7">
    <location>
        <begin position="318"/>
        <end position="339"/>
    </location>
</feature>
<feature type="transmembrane region" description="Helical" evidence="7">
    <location>
        <begin position="422"/>
        <end position="441"/>
    </location>
</feature>
<evidence type="ECO:0000256" key="4">
    <source>
        <dbReference type="ARBA" id="ARBA00022692"/>
    </source>
</evidence>
<gene>
    <name evidence="9" type="ORF">IAC79_07750</name>
</gene>
<keyword evidence="5 7" id="KW-1133">Transmembrane helix</keyword>
<dbReference type="GO" id="GO:0005886">
    <property type="term" value="C:plasma membrane"/>
    <property type="evidence" value="ECO:0007669"/>
    <property type="project" value="UniProtKB-SubCell"/>
</dbReference>
<proteinExistence type="inferred from homology"/>
<dbReference type="Pfam" id="PF02554">
    <property type="entry name" value="CstA"/>
    <property type="match status" value="3"/>
</dbReference>
<evidence type="ECO:0000256" key="5">
    <source>
        <dbReference type="ARBA" id="ARBA00022989"/>
    </source>
</evidence>
<dbReference type="PANTHER" id="PTHR30252:SF4">
    <property type="entry name" value="CARBON STARVATION"/>
    <property type="match status" value="1"/>
</dbReference>
<feature type="transmembrane region" description="Helical" evidence="7">
    <location>
        <begin position="189"/>
        <end position="213"/>
    </location>
</feature>
<dbReference type="InterPro" id="IPR003706">
    <property type="entry name" value="CstA_N"/>
</dbReference>
<feature type="transmembrane region" description="Helical" evidence="7">
    <location>
        <begin position="6"/>
        <end position="22"/>
    </location>
</feature>
<reference evidence="9" key="1">
    <citation type="submission" date="2020-10" db="EMBL/GenBank/DDBJ databases">
        <authorList>
            <person name="Gilroy R."/>
        </authorList>
    </citation>
    <scope>NUCLEOTIDE SEQUENCE</scope>
    <source>
        <strain evidence="9">35461</strain>
    </source>
</reference>
<sequence>MAWFIGGILFLILGYFTYGRFIERLLRPDDRPTPCYAQADGVDYVPLPMWKNMLIQLLNIAGVGPVIGVIIGIKFGWQCFWIIPVGCVFGGAVHDCVSGFMSLRAKGANLPALTQGSLGRWYTQAYSVFLMVLLLLVVAVFINVPANLAAGLAAPAAPDVPWFWVFVGVIFLYYVVATLFPVDKIIGAIYPFFGAILLIGSLAMLGALIWNGLSQPWLFTETEAFRAGMFHDQPIIPCLFVTIACGILSGFHATQSPIVARTMKSERQARATYYGMMIAEGVIAMVWAGAGMAIYNLFPELMAQPATNALMESTRTFLGSWMGTVTVLSVIVLAITSGDTALRSLRLTLAELTHVPQRRFVARLGLCLPLIAIVAALLWWSNLSAESFEWLWKYFAWGNQILAASTLMVCTVWLMRRGVAPWFTLLPGMFMTFVVTSFILWSDPSHAGCPYGLNLPIRIAYAIAGVFTFFAAVSVIRLGSAKPADAEAN</sequence>
<dbReference type="GO" id="GO:0009267">
    <property type="term" value="P:cellular response to starvation"/>
    <property type="evidence" value="ECO:0007669"/>
    <property type="project" value="InterPro"/>
</dbReference>
<organism evidence="9 10">
    <name type="scientific">Candidatus Spyradenecus faecavium</name>
    <dbReference type="NCBI Taxonomy" id="2840947"/>
    <lineage>
        <taxon>Bacteria</taxon>
        <taxon>Pseudomonadati</taxon>
        <taxon>Lentisphaerota</taxon>
        <taxon>Lentisphaeria</taxon>
        <taxon>Lentisphaerales</taxon>
        <taxon>Lentisphaeraceae</taxon>
        <taxon>Lentisphaeraceae incertae sedis</taxon>
        <taxon>Candidatus Spyradenecus</taxon>
    </lineage>
</organism>
<evidence type="ECO:0000313" key="10">
    <source>
        <dbReference type="Proteomes" id="UP000886845"/>
    </source>
</evidence>
<feature type="transmembrane region" description="Helical" evidence="7">
    <location>
        <begin position="273"/>
        <end position="298"/>
    </location>
</feature>
<accession>A0A9D1NNM7</accession>
<comment type="caution">
    <text evidence="9">The sequence shown here is derived from an EMBL/GenBank/DDBJ whole genome shotgun (WGS) entry which is preliminary data.</text>
</comment>
<reference evidence="9" key="2">
    <citation type="journal article" date="2021" name="PeerJ">
        <title>Extensive microbial diversity within the chicken gut microbiome revealed by metagenomics and culture.</title>
        <authorList>
            <person name="Gilroy R."/>
            <person name="Ravi A."/>
            <person name="Getino M."/>
            <person name="Pursley I."/>
            <person name="Horton D.L."/>
            <person name="Alikhan N.F."/>
            <person name="Baker D."/>
            <person name="Gharbi K."/>
            <person name="Hall N."/>
            <person name="Watson M."/>
            <person name="Adriaenssens E.M."/>
            <person name="Foster-Nyarko E."/>
            <person name="Jarju S."/>
            <person name="Secka A."/>
            <person name="Antonio M."/>
            <person name="Oren A."/>
            <person name="Chaudhuri R.R."/>
            <person name="La Ragione R."/>
            <person name="Hildebrand F."/>
            <person name="Pallen M.J."/>
        </authorList>
    </citation>
    <scope>NUCLEOTIDE SEQUENCE</scope>
    <source>
        <strain evidence="9">35461</strain>
    </source>
</reference>
<dbReference type="EMBL" id="DVOR01000242">
    <property type="protein sequence ID" value="HIV09990.1"/>
    <property type="molecule type" value="Genomic_DNA"/>
</dbReference>
<feature type="domain" description="CstA N-terminal" evidence="8">
    <location>
        <begin position="318"/>
        <end position="435"/>
    </location>
</feature>